<accession>A0A4Y9JE99</accession>
<reference evidence="1 2" key="1">
    <citation type="submission" date="2019-03" db="EMBL/GenBank/DDBJ databases">
        <title>Diversity of the mouse oral microbiome.</title>
        <authorList>
            <person name="Joseph S."/>
            <person name="Aduse-Opoku J."/>
            <person name="Curtis M."/>
            <person name="Wade W."/>
            <person name="Hashim A."/>
        </authorList>
    </citation>
    <scope>NUCLEOTIDE SEQUENCE [LARGE SCALE GENOMIC DNA]</scope>
    <source>
        <strain evidence="1 2">WM131</strain>
    </source>
</reference>
<name>A0A4Y9JE99_9STRE</name>
<sequence length="159" mass="18523">MLARIRLHKSGIGHWLPKVVELFRFSEEDIRQRLVDVGLSYDEELLVVGIDDWELEKNMSLSEAYALKTLIQQEYAGDEFVVVHLLKNCHLSVSDVINRRYSFLSRDEEEAMIALSREYDSEILMKMFYRANNWVSLIVAFVDAGEILNTSRGFFKKIS</sequence>
<evidence type="ECO:0000313" key="1">
    <source>
        <dbReference type="EMBL" id="TFU98175.1"/>
    </source>
</evidence>
<dbReference type="EMBL" id="SPPD01000004">
    <property type="protein sequence ID" value="TFU98175.1"/>
    <property type="molecule type" value="Genomic_DNA"/>
</dbReference>
<proteinExistence type="predicted"/>
<dbReference type="Proteomes" id="UP000297253">
    <property type="component" value="Unassembled WGS sequence"/>
</dbReference>
<organism evidence="1 2">
    <name type="scientific">Streptococcus cuniculi</name>
    <dbReference type="NCBI Taxonomy" id="1432788"/>
    <lineage>
        <taxon>Bacteria</taxon>
        <taxon>Bacillati</taxon>
        <taxon>Bacillota</taxon>
        <taxon>Bacilli</taxon>
        <taxon>Lactobacillales</taxon>
        <taxon>Streptococcaceae</taxon>
        <taxon>Streptococcus</taxon>
    </lineage>
</organism>
<comment type="caution">
    <text evidence="1">The sequence shown here is derived from an EMBL/GenBank/DDBJ whole genome shotgun (WGS) entry which is preliminary data.</text>
</comment>
<protein>
    <submittedName>
        <fullName evidence="1">Uncharacterized protein</fullName>
    </submittedName>
</protein>
<dbReference type="AlphaFoldDB" id="A0A4Y9JE99"/>
<evidence type="ECO:0000313" key="2">
    <source>
        <dbReference type="Proteomes" id="UP000297253"/>
    </source>
</evidence>
<gene>
    <name evidence="1" type="ORF">E4T82_03960</name>
</gene>
<dbReference type="RefSeq" id="WP_167753557.1">
    <property type="nucleotide sequence ID" value="NZ_JADGKZ010000004.1"/>
</dbReference>